<protein>
    <submittedName>
        <fullName evidence="2">Uncharacterized protein</fullName>
    </submittedName>
</protein>
<feature type="compositionally biased region" description="Polar residues" evidence="1">
    <location>
        <begin position="29"/>
        <end position="38"/>
    </location>
</feature>
<dbReference type="AlphaFoldDB" id="A0A5C6B1U8"/>
<feature type="region of interest" description="Disordered" evidence="1">
    <location>
        <begin position="29"/>
        <end position="80"/>
    </location>
</feature>
<keyword evidence="3" id="KW-1185">Reference proteome</keyword>
<name>A0A5C6B1U8_9BACT</name>
<evidence type="ECO:0000313" key="2">
    <source>
        <dbReference type="EMBL" id="TWU05878.1"/>
    </source>
</evidence>
<sequence>MHGTKTWTEKNNVNTIRPAASALRLTKLTVSENASDPSNGIPPQRQMPLPPAPSAAGQTGLRVKRGNVDHTSMPSASSARSMMKLNLADASRPIKSLITLSVSS</sequence>
<dbReference type="EMBL" id="SJPN01000002">
    <property type="protein sequence ID" value="TWU05878.1"/>
    <property type="molecule type" value="Genomic_DNA"/>
</dbReference>
<organism evidence="2 3">
    <name type="scientific">Stieleria varia</name>
    <dbReference type="NCBI Taxonomy" id="2528005"/>
    <lineage>
        <taxon>Bacteria</taxon>
        <taxon>Pseudomonadati</taxon>
        <taxon>Planctomycetota</taxon>
        <taxon>Planctomycetia</taxon>
        <taxon>Pirellulales</taxon>
        <taxon>Pirellulaceae</taxon>
        <taxon>Stieleria</taxon>
    </lineage>
</organism>
<reference evidence="2 3" key="1">
    <citation type="submission" date="2019-02" db="EMBL/GenBank/DDBJ databases">
        <title>Deep-cultivation of Planctomycetes and their phenomic and genomic characterization uncovers novel biology.</title>
        <authorList>
            <person name="Wiegand S."/>
            <person name="Jogler M."/>
            <person name="Boedeker C."/>
            <person name="Pinto D."/>
            <person name="Vollmers J."/>
            <person name="Rivas-Marin E."/>
            <person name="Kohn T."/>
            <person name="Peeters S.H."/>
            <person name="Heuer A."/>
            <person name="Rast P."/>
            <person name="Oberbeckmann S."/>
            <person name="Bunk B."/>
            <person name="Jeske O."/>
            <person name="Meyerdierks A."/>
            <person name="Storesund J.E."/>
            <person name="Kallscheuer N."/>
            <person name="Luecker S."/>
            <person name="Lage O.M."/>
            <person name="Pohl T."/>
            <person name="Merkel B.J."/>
            <person name="Hornburger P."/>
            <person name="Mueller R.-W."/>
            <person name="Bruemmer F."/>
            <person name="Labrenz M."/>
            <person name="Spormann A.M."/>
            <person name="Op Den Camp H."/>
            <person name="Overmann J."/>
            <person name="Amann R."/>
            <person name="Jetten M.S.M."/>
            <person name="Mascher T."/>
            <person name="Medema M.H."/>
            <person name="Devos D.P."/>
            <person name="Kaster A.-K."/>
            <person name="Ovreas L."/>
            <person name="Rohde M."/>
            <person name="Galperin M.Y."/>
            <person name="Jogler C."/>
        </authorList>
    </citation>
    <scope>NUCLEOTIDE SEQUENCE [LARGE SCALE GENOMIC DNA]</scope>
    <source>
        <strain evidence="2 3">Pla52n</strain>
    </source>
</reference>
<dbReference type="Proteomes" id="UP000320176">
    <property type="component" value="Unassembled WGS sequence"/>
</dbReference>
<proteinExistence type="predicted"/>
<evidence type="ECO:0000256" key="1">
    <source>
        <dbReference type="SAM" id="MobiDB-lite"/>
    </source>
</evidence>
<evidence type="ECO:0000313" key="3">
    <source>
        <dbReference type="Proteomes" id="UP000320176"/>
    </source>
</evidence>
<comment type="caution">
    <text evidence="2">The sequence shown here is derived from an EMBL/GenBank/DDBJ whole genome shotgun (WGS) entry which is preliminary data.</text>
</comment>
<gene>
    <name evidence="2" type="ORF">Pla52n_15930</name>
</gene>
<accession>A0A5C6B1U8</accession>